<protein>
    <submittedName>
        <fullName evidence="1">Unnamed protein product</fullName>
    </submittedName>
</protein>
<accession>A0ACB5TZD9</accession>
<evidence type="ECO:0000313" key="1">
    <source>
        <dbReference type="EMBL" id="GME96976.1"/>
    </source>
</evidence>
<gene>
    <name evidence="1" type="ORF">Amon02_001013000</name>
</gene>
<proteinExistence type="predicted"/>
<evidence type="ECO:0000313" key="2">
    <source>
        <dbReference type="Proteomes" id="UP001165064"/>
    </source>
</evidence>
<dbReference type="Proteomes" id="UP001165064">
    <property type="component" value="Unassembled WGS sequence"/>
</dbReference>
<sequence>MNKEKRKKNNDLDYFCCPVCKLEFSIKIPGDVYVVGELKDILNKLKEEPDSEDIEKIEIHDDGKWSFHREEKVKIEEKEHQEDQEIIDIDLLSDDDETPPVSTASPANPVNESTHPSGSGDGPDVIALSSTTTNTNEPDEIDQACDQLDNEINELIDTGLQSTIGGFATGRVDPTHPPPGYPVFVPMDDDDDEDDSSGEPVFFTGNGDADDPFVLD</sequence>
<keyword evidence="2" id="KW-1185">Reference proteome</keyword>
<organism evidence="1 2">
    <name type="scientific">Ambrosiozyma monospora</name>
    <name type="common">Yeast</name>
    <name type="synonym">Endomycopsis monosporus</name>
    <dbReference type="NCBI Taxonomy" id="43982"/>
    <lineage>
        <taxon>Eukaryota</taxon>
        <taxon>Fungi</taxon>
        <taxon>Dikarya</taxon>
        <taxon>Ascomycota</taxon>
        <taxon>Saccharomycotina</taxon>
        <taxon>Pichiomycetes</taxon>
        <taxon>Pichiales</taxon>
        <taxon>Pichiaceae</taxon>
        <taxon>Ambrosiozyma</taxon>
    </lineage>
</organism>
<reference evidence="1" key="1">
    <citation type="submission" date="2023-04" db="EMBL/GenBank/DDBJ databases">
        <title>Ambrosiozyma monospora NBRC 10751.</title>
        <authorList>
            <person name="Ichikawa N."/>
            <person name="Sato H."/>
            <person name="Tonouchi N."/>
        </authorList>
    </citation>
    <scope>NUCLEOTIDE SEQUENCE</scope>
    <source>
        <strain evidence="1">NBRC 10751</strain>
    </source>
</reference>
<name>A0ACB5TZD9_AMBMO</name>
<dbReference type="EMBL" id="BSXS01009947">
    <property type="protein sequence ID" value="GME96976.1"/>
    <property type="molecule type" value="Genomic_DNA"/>
</dbReference>
<comment type="caution">
    <text evidence="1">The sequence shown here is derived from an EMBL/GenBank/DDBJ whole genome shotgun (WGS) entry which is preliminary data.</text>
</comment>